<evidence type="ECO:0000313" key="2">
    <source>
        <dbReference type="Proteomes" id="UP000318138"/>
    </source>
</evidence>
<dbReference type="EMBL" id="CP041372">
    <property type="protein sequence ID" value="QKS70312.1"/>
    <property type="molecule type" value="Genomic_DNA"/>
</dbReference>
<organism evidence="1 2">
    <name type="scientific">Paenalkalicoccus suaedae</name>
    <dbReference type="NCBI Taxonomy" id="2592382"/>
    <lineage>
        <taxon>Bacteria</taxon>
        <taxon>Bacillati</taxon>
        <taxon>Bacillota</taxon>
        <taxon>Bacilli</taxon>
        <taxon>Bacillales</taxon>
        <taxon>Bacillaceae</taxon>
        <taxon>Paenalkalicoccus</taxon>
    </lineage>
</organism>
<dbReference type="PROSITE" id="PS51257">
    <property type="entry name" value="PROKAR_LIPOPROTEIN"/>
    <property type="match status" value="1"/>
</dbReference>
<dbReference type="KEGG" id="psua:FLK61_26500"/>
<reference evidence="2" key="1">
    <citation type="submission" date="2019-07" db="EMBL/GenBank/DDBJ databases">
        <title>Bacillus alkalisoli sp. nov. isolated from saline soil.</title>
        <authorList>
            <person name="Sun J.-Q."/>
            <person name="Xu L."/>
        </authorList>
    </citation>
    <scope>NUCLEOTIDE SEQUENCE [LARGE SCALE GENOMIC DNA]</scope>
    <source>
        <strain evidence="2">M4U3P1</strain>
    </source>
</reference>
<dbReference type="RefSeq" id="WP_176008352.1">
    <property type="nucleotide sequence ID" value="NZ_CP041372.2"/>
</dbReference>
<keyword evidence="2" id="KW-1185">Reference proteome</keyword>
<protein>
    <submittedName>
        <fullName evidence="1">Uncharacterized protein</fullName>
    </submittedName>
</protein>
<gene>
    <name evidence="1" type="ORF">FLK61_26500</name>
</gene>
<name>A0A859FC11_9BACI</name>
<dbReference type="Proteomes" id="UP000318138">
    <property type="component" value="Chromosome"/>
</dbReference>
<dbReference type="AlphaFoldDB" id="A0A859FC11"/>
<evidence type="ECO:0000313" key="1">
    <source>
        <dbReference type="EMBL" id="QKS70312.1"/>
    </source>
</evidence>
<proteinExistence type="predicted"/>
<accession>A0A859FC11</accession>
<sequence>MRLHVISLIAGVLLLTGCSNYGEPLGLDGDRVFAAVKEHTIELEEFESDYTERDIELERICAVADEDFEVIYRIFWQTSDAPRANYGGYYVTFMEEPDYQLVNNAPKDIYNSIGCHEFN</sequence>